<protein>
    <recommendedName>
        <fullName evidence="5">Transmembrane protein</fullName>
    </recommendedName>
</protein>
<proteinExistence type="predicted"/>
<organism evidence="3 4">
    <name type="scientific">Mycena albidolilacea</name>
    <dbReference type="NCBI Taxonomy" id="1033008"/>
    <lineage>
        <taxon>Eukaryota</taxon>
        <taxon>Fungi</taxon>
        <taxon>Dikarya</taxon>
        <taxon>Basidiomycota</taxon>
        <taxon>Agaricomycotina</taxon>
        <taxon>Agaricomycetes</taxon>
        <taxon>Agaricomycetidae</taxon>
        <taxon>Agaricales</taxon>
        <taxon>Marasmiineae</taxon>
        <taxon>Mycenaceae</taxon>
        <taxon>Mycena</taxon>
    </lineage>
</organism>
<keyword evidence="2" id="KW-0472">Membrane</keyword>
<keyword evidence="4" id="KW-1185">Reference proteome</keyword>
<feature type="region of interest" description="Disordered" evidence="1">
    <location>
        <begin position="512"/>
        <end position="535"/>
    </location>
</feature>
<feature type="transmembrane region" description="Helical" evidence="2">
    <location>
        <begin position="428"/>
        <end position="449"/>
    </location>
</feature>
<feature type="transmembrane region" description="Helical" evidence="2">
    <location>
        <begin position="108"/>
        <end position="130"/>
    </location>
</feature>
<feature type="transmembrane region" description="Helical" evidence="2">
    <location>
        <begin position="174"/>
        <end position="200"/>
    </location>
</feature>
<dbReference type="EMBL" id="JARIHO010000020">
    <property type="protein sequence ID" value="KAJ7347077.1"/>
    <property type="molecule type" value="Genomic_DNA"/>
</dbReference>
<comment type="caution">
    <text evidence="3">The sequence shown here is derived from an EMBL/GenBank/DDBJ whole genome shotgun (WGS) entry which is preliminary data.</text>
</comment>
<dbReference type="AlphaFoldDB" id="A0AAD7A1K3"/>
<evidence type="ECO:0008006" key="5">
    <source>
        <dbReference type="Google" id="ProtNLM"/>
    </source>
</evidence>
<sequence>MVLSDILFSSPARVWNLRLLLLETIGVSIFLATIFPPSLYLPRRILFPTFGLILLHHGSFVRDWPIPGLAVIDLVLIVIEASGITTGFVFMNFLFWQGKDGFPRLLTFAWIPLVLSLTFSIMFRSTTIMLSDGSFFRQRFVFLGACRPTNPPYTSTAILLNRSVARPLVRGESVVIITARALILSCVAVGLPIFGIYAMIISPIQASVYTRTVATFAAGDLGSPAGNIIFGLGYAYWDPAQDYPYKAFSVNYVGFPKPDPSLNCSVTQAVSNSDGFQTIIQCPWRAWVSVHSVSISLDIPPGYVVTVTPLQEMPAMVLPNQIESDSKSVRLHVPTNPIPMISGSSLFGSLTWTRRETLSDLTLGAAIASKPVFTAEITGLQTYPSSNSTASPDSATLVLYQPYPYATKLLQDSSDVSPLSGLATFGGFWTFVDGAFALFFGANVLYFGLGDISGRRPLSALGLIHVFQRHTLARQWHADFPALRTEGDQPGSESAGVVAFIRERLIDIDQDPQTSTKNDLEARHSTKEPEIQANTEANLKYRRIRRPVTNAGGYAALRRWPGRYGGYGGYGRDQDLLMSDSEFIPDSEYIPIGDSCAVSCSAEASHGT</sequence>
<dbReference type="Proteomes" id="UP001218218">
    <property type="component" value="Unassembled WGS sequence"/>
</dbReference>
<name>A0AAD7A1K3_9AGAR</name>
<reference evidence="3" key="1">
    <citation type="submission" date="2023-03" db="EMBL/GenBank/DDBJ databases">
        <title>Massive genome expansion in bonnet fungi (Mycena s.s.) driven by repeated elements and novel gene families across ecological guilds.</title>
        <authorList>
            <consortium name="Lawrence Berkeley National Laboratory"/>
            <person name="Harder C.B."/>
            <person name="Miyauchi S."/>
            <person name="Viragh M."/>
            <person name="Kuo A."/>
            <person name="Thoen E."/>
            <person name="Andreopoulos B."/>
            <person name="Lu D."/>
            <person name="Skrede I."/>
            <person name="Drula E."/>
            <person name="Henrissat B."/>
            <person name="Morin E."/>
            <person name="Kohler A."/>
            <person name="Barry K."/>
            <person name="LaButti K."/>
            <person name="Morin E."/>
            <person name="Salamov A."/>
            <person name="Lipzen A."/>
            <person name="Mereny Z."/>
            <person name="Hegedus B."/>
            <person name="Baldrian P."/>
            <person name="Stursova M."/>
            <person name="Weitz H."/>
            <person name="Taylor A."/>
            <person name="Grigoriev I.V."/>
            <person name="Nagy L.G."/>
            <person name="Martin F."/>
            <person name="Kauserud H."/>
        </authorList>
    </citation>
    <scope>NUCLEOTIDE SEQUENCE</scope>
    <source>
        <strain evidence="3">CBHHK002</strain>
    </source>
</reference>
<feature type="transmembrane region" description="Helical" evidence="2">
    <location>
        <begin position="74"/>
        <end position="96"/>
    </location>
</feature>
<gene>
    <name evidence="3" type="ORF">DFH08DRAFT_937393</name>
</gene>
<feature type="compositionally biased region" description="Basic and acidic residues" evidence="1">
    <location>
        <begin position="518"/>
        <end position="530"/>
    </location>
</feature>
<evidence type="ECO:0000256" key="2">
    <source>
        <dbReference type="SAM" id="Phobius"/>
    </source>
</evidence>
<evidence type="ECO:0000313" key="4">
    <source>
        <dbReference type="Proteomes" id="UP001218218"/>
    </source>
</evidence>
<feature type="transmembrane region" description="Helical" evidence="2">
    <location>
        <begin position="20"/>
        <end position="39"/>
    </location>
</feature>
<keyword evidence="2" id="KW-1133">Transmembrane helix</keyword>
<accession>A0AAD7A1K3</accession>
<evidence type="ECO:0000256" key="1">
    <source>
        <dbReference type="SAM" id="MobiDB-lite"/>
    </source>
</evidence>
<evidence type="ECO:0000313" key="3">
    <source>
        <dbReference type="EMBL" id="KAJ7347077.1"/>
    </source>
</evidence>
<keyword evidence="2" id="KW-0812">Transmembrane</keyword>